<keyword evidence="5" id="KW-1133">Transmembrane helix</keyword>
<evidence type="ECO:0000259" key="7">
    <source>
        <dbReference type="PROSITE" id="PS01180"/>
    </source>
</evidence>
<feature type="region of interest" description="Disordered" evidence="4">
    <location>
        <begin position="356"/>
        <end position="426"/>
    </location>
</feature>
<dbReference type="FunFam" id="2.60.120.290:FF:000005">
    <property type="entry name" value="Procollagen C-endopeptidase enhancer 1"/>
    <property type="match status" value="1"/>
</dbReference>
<dbReference type="Pfam" id="PF00431">
    <property type="entry name" value="CUB"/>
    <property type="match status" value="1"/>
</dbReference>
<dbReference type="Proteomes" id="UP001159428">
    <property type="component" value="Unassembled WGS sequence"/>
</dbReference>
<evidence type="ECO:0000256" key="4">
    <source>
        <dbReference type="SAM" id="MobiDB-lite"/>
    </source>
</evidence>
<dbReference type="CDD" id="cd00041">
    <property type="entry name" value="CUB"/>
    <property type="match status" value="1"/>
</dbReference>
<name>A0AAU9XEA2_9CNID</name>
<dbReference type="AlphaFoldDB" id="A0AAU9XEA2"/>
<feature type="compositionally biased region" description="Polar residues" evidence="4">
    <location>
        <begin position="231"/>
        <end position="258"/>
    </location>
</feature>
<sequence length="426" mass="46159">MDSNIVLVFIGIHLVLHAFCVREVLGECGGHRDTSSGTIESPNYPNGYPVEQNCIWTVAVGGSVKNIKLSFSSFDLQPRSADGECTDYVAVFRKQLKKEAGVVPEARICGGARPDSMQIEESSVTVQFVSDSITGFYSGFSLHYETHFKESSSVSQATAGIVAAVFCAIVFIGVGMLRCIMLRGCNCGGRDLRDNNQNRQVIGHSESYTYQGDFPPSYSTVMHHPERYPTPESSPQVGAQNSNIPPHQNLNGRTFSVGSSSSSDEDDEDFPPPPYPGNVTQRADGDVDVNDVNTNNSTENGPNTVSNNDEMNTNITEEHSSYPEATTVDVADEDTNSASCDEPNIVSNDDEVTVNLNEEQSREDSVNSHEVPPSEVGVEQSSSTAGTEDIVLDVDTTAHSSQQEGNRENCETSQTGEILEELEVFV</sequence>
<keyword evidence="2" id="KW-1015">Disulfide bond</keyword>
<keyword evidence="6" id="KW-0732">Signal</keyword>
<keyword evidence="5" id="KW-0812">Transmembrane</keyword>
<evidence type="ECO:0000313" key="9">
    <source>
        <dbReference type="Proteomes" id="UP001159428"/>
    </source>
</evidence>
<dbReference type="SUPFAM" id="SSF49854">
    <property type="entry name" value="Spermadhesin, CUB domain"/>
    <property type="match status" value="1"/>
</dbReference>
<evidence type="ECO:0000256" key="5">
    <source>
        <dbReference type="SAM" id="Phobius"/>
    </source>
</evidence>
<dbReference type="PANTHER" id="PTHR24251">
    <property type="entry name" value="OVOCHYMASE-RELATED"/>
    <property type="match status" value="1"/>
</dbReference>
<feature type="signal peptide" evidence="6">
    <location>
        <begin position="1"/>
        <end position="26"/>
    </location>
</feature>
<organism evidence="8 9">
    <name type="scientific">Pocillopora meandrina</name>
    <dbReference type="NCBI Taxonomy" id="46732"/>
    <lineage>
        <taxon>Eukaryota</taxon>
        <taxon>Metazoa</taxon>
        <taxon>Cnidaria</taxon>
        <taxon>Anthozoa</taxon>
        <taxon>Hexacorallia</taxon>
        <taxon>Scleractinia</taxon>
        <taxon>Astrocoeniina</taxon>
        <taxon>Pocilloporidae</taxon>
        <taxon>Pocillopora</taxon>
    </lineage>
</organism>
<dbReference type="PROSITE" id="PS01180">
    <property type="entry name" value="CUB"/>
    <property type="match status" value="1"/>
</dbReference>
<dbReference type="PANTHER" id="PTHR24251:SF52">
    <property type="entry name" value="CUB DOMAIN-CONTAINING PROTEIN"/>
    <property type="match status" value="1"/>
</dbReference>
<feature type="transmembrane region" description="Helical" evidence="5">
    <location>
        <begin position="159"/>
        <end position="180"/>
    </location>
</feature>
<evidence type="ECO:0000256" key="2">
    <source>
        <dbReference type="ARBA" id="ARBA00023157"/>
    </source>
</evidence>
<dbReference type="InterPro" id="IPR000859">
    <property type="entry name" value="CUB_dom"/>
</dbReference>
<keyword evidence="1" id="KW-0677">Repeat</keyword>
<keyword evidence="5" id="KW-0472">Membrane</keyword>
<dbReference type="EMBL" id="CALNXJ010000039">
    <property type="protein sequence ID" value="CAH3144352.1"/>
    <property type="molecule type" value="Genomic_DNA"/>
</dbReference>
<evidence type="ECO:0000313" key="8">
    <source>
        <dbReference type="EMBL" id="CAH3144352.1"/>
    </source>
</evidence>
<reference evidence="8 9" key="1">
    <citation type="submission" date="2022-05" db="EMBL/GenBank/DDBJ databases">
        <authorList>
            <consortium name="Genoscope - CEA"/>
            <person name="William W."/>
        </authorList>
    </citation>
    <scope>NUCLEOTIDE SEQUENCE [LARGE SCALE GENOMIC DNA]</scope>
</reference>
<protein>
    <recommendedName>
        <fullName evidence="7">CUB domain-containing protein</fullName>
    </recommendedName>
</protein>
<feature type="compositionally biased region" description="Polar residues" evidence="4">
    <location>
        <begin position="297"/>
        <end position="311"/>
    </location>
</feature>
<evidence type="ECO:0000256" key="1">
    <source>
        <dbReference type="ARBA" id="ARBA00022737"/>
    </source>
</evidence>
<evidence type="ECO:0000256" key="3">
    <source>
        <dbReference type="PROSITE-ProRule" id="PRU00059"/>
    </source>
</evidence>
<proteinExistence type="predicted"/>
<gene>
    <name evidence="8" type="ORF">PMEA_00020988</name>
</gene>
<keyword evidence="9" id="KW-1185">Reference proteome</keyword>
<evidence type="ECO:0000256" key="6">
    <source>
        <dbReference type="SAM" id="SignalP"/>
    </source>
</evidence>
<feature type="domain" description="CUB" evidence="7">
    <location>
        <begin position="28"/>
        <end position="147"/>
    </location>
</feature>
<dbReference type="SMART" id="SM00042">
    <property type="entry name" value="CUB"/>
    <property type="match status" value="1"/>
</dbReference>
<feature type="region of interest" description="Disordered" evidence="4">
    <location>
        <begin position="205"/>
        <end position="311"/>
    </location>
</feature>
<dbReference type="InterPro" id="IPR035914">
    <property type="entry name" value="Sperma_CUB_dom_sf"/>
</dbReference>
<accession>A0AAU9XEA2</accession>
<feature type="chain" id="PRO_5044009752" description="CUB domain-containing protein" evidence="6">
    <location>
        <begin position="27"/>
        <end position="426"/>
    </location>
</feature>
<dbReference type="Gene3D" id="2.60.120.290">
    <property type="entry name" value="Spermadhesin, CUB domain"/>
    <property type="match status" value="1"/>
</dbReference>
<comment type="caution">
    <text evidence="3">Lacks conserved residue(s) required for the propagation of feature annotation.</text>
</comment>
<comment type="caution">
    <text evidence="8">The sequence shown here is derived from an EMBL/GenBank/DDBJ whole genome shotgun (WGS) entry which is preliminary data.</text>
</comment>